<feature type="region of interest" description="Disordered" evidence="1">
    <location>
        <begin position="75"/>
        <end position="105"/>
    </location>
</feature>
<evidence type="ECO:0000313" key="2">
    <source>
        <dbReference type="EMBL" id="KAG0145030.1"/>
    </source>
</evidence>
<dbReference type="AlphaFoldDB" id="A0A9P6TAW4"/>
<protein>
    <submittedName>
        <fullName evidence="2">Uncharacterized protein</fullName>
    </submittedName>
</protein>
<gene>
    <name evidence="2" type="ORF">CROQUDRAFT_108106</name>
</gene>
<feature type="compositionally biased region" description="Basic and acidic residues" evidence="1">
    <location>
        <begin position="94"/>
        <end position="105"/>
    </location>
</feature>
<evidence type="ECO:0000313" key="3">
    <source>
        <dbReference type="Proteomes" id="UP000886653"/>
    </source>
</evidence>
<evidence type="ECO:0000256" key="1">
    <source>
        <dbReference type="SAM" id="MobiDB-lite"/>
    </source>
</evidence>
<comment type="caution">
    <text evidence="2">The sequence shown here is derived from an EMBL/GenBank/DDBJ whole genome shotgun (WGS) entry which is preliminary data.</text>
</comment>
<dbReference type="EMBL" id="MU167284">
    <property type="protein sequence ID" value="KAG0145030.1"/>
    <property type="molecule type" value="Genomic_DNA"/>
</dbReference>
<organism evidence="2 3">
    <name type="scientific">Cronartium quercuum f. sp. fusiforme G11</name>
    <dbReference type="NCBI Taxonomy" id="708437"/>
    <lineage>
        <taxon>Eukaryota</taxon>
        <taxon>Fungi</taxon>
        <taxon>Dikarya</taxon>
        <taxon>Basidiomycota</taxon>
        <taxon>Pucciniomycotina</taxon>
        <taxon>Pucciniomycetes</taxon>
        <taxon>Pucciniales</taxon>
        <taxon>Coleosporiaceae</taxon>
        <taxon>Cronartium</taxon>
    </lineage>
</organism>
<proteinExistence type="predicted"/>
<keyword evidence="3" id="KW-1185">Reference proteome</keyword>
<accession>A0A9P6TAW4</accession>
<sequence length="105" mass="12120">MCKDSMFTERDLLQKDIGGGLAAVTEHEIFNHAHGSFNGISNNEMEITRQSKQWSTYSQDLSDRHLYNMYIPSKILKENNNRAPSRLNDTENQATKRDRTERESG</sequence>
<dbReference type="Proteomes" id="UP000886653">
    <property type="component" value="Unassembled WGS sequence"/>
</dbReference>
<name>A0A9P6TAW4_9BASI</name>
<reference evidence="2" key="1">
    <citation type="submission" date="2013-11" db="EMBL/GenBank/DDBJ databases">
        <title>Genome sequence of the fusiform rust pathogen reveals effectors for host alternation and coevolution with pine.</title>
        <authorList>
            <consortium name="DOE Joint Genome Institute"/>
            <person name="Smith K."/>
            <person name="Pendleton A."/>
            <person name="Kubisiak T."/>
            <person name="Anderson C."/>
            <person name="Salamov A."/>
            <person name="Aerts A."/>
            <person name="Riley R."/>
            <person name="Clum A."/>
            <person name="Lindquist E."/>
            <person name="Ence D."/>
            <person name="Campbell M."/>
            <person name="Kronenberg Z."/>
            <person name="Feau N."/>
            <person name="Dhillon B."/>
            <person name="Hamelin R."/>
            <person name="Burleigh J."/>
            <person name="Smith J."/>
            <person name="Yandell M."/>
            <person name="Nelson C."/>
            <person name="Grigoriev I."/>
            <person name="Davis J."/>
        </authorList>
    </citation>
    <scope>NUCLEOTIDE SEQUENCE</scope>
    <source>
        <strain evidence="2">G11</strain>
    </source>
</reference>